<proteinExistence type="predicted"/>
<evidence type="ECO:0000313" key="1">
    <source>
        <dbReference type="EMBL" id="RYR54675.1"/>
    </source>
</evidence>
<name>A0A445CUS3_ARAHY</name>
<dbReference type="Proteomes" id="UP000289738">
    <property type="component" value="Chromosome A06"/>
</dbReference>
<sequence>MRSRRQLRKFMVIGMSHMISCEDISTHCKLSFQVQSLTSKPTRTMSATFWTVKVWCFIRFFGLFRPVLKPSGTASHLSQWMECTCMASTQGRC</sequence>
<evidence type="ECO:0000313" key="2">
    <source>
        <dbReference type="Proteomes" id="UP000289738"/>
    </source>
</evidence>
<reference evidence="1 2" key="1">
    <citation type="submission" date="2019-01" db="EMBL/GenBank/DDBJ databases">
        <title>Sequencing of cultivated peanut Arachis hypogaea provides insights into genome evolution and oil improvement.</title>
        <authorList>
            <person name="Chen X."/>
        </authorList>
    </citation>
    <scope>NUCLEOTIDE SEQUENCE [LARGE SCALE GENOMIC DNA]</scope>
    <source>
        <strain evidence="2">cv. Fuhuasheng</strain>
        <tissue evidence="1">Leaves</tissue>
    </source>
</reference>
<comment type="caution">
    <text evidence="1">The sequence shown here is derived from an EMBL/GenBank/DDBJ whole genome shotgun (WGS) entry which is preliminary data.</text>
</comment>
<dbReference type="EMBL" id="SDMP01000006">
    <property type="protein sequence ID" value="RYR54675.1"/>
    <property type="molecule type" value="Genomic_DNA"/>
</dbReference>
<protein>
    <submittedName>
        <fullName evidence="1">Uncharacterized protein</fullName>
    </submittedName>
</protein>
<dbReference type="AlphaFoldDB" id="A0A445CUS3"/>
<gene>
    <name evidence="1" type="ORF">Ahy_A06g029981</name>
</gene>
<organism evidence="1 2">
    <name type="scientific">Arachis hypogaea</name>
    <name type="common">Peanut</name>
    <dbReference type="NCBI Taxonomy" id="3818"/>
    <lineage>
        <taxon>Eukaryota</taxon>
        <taxon>Viridiplantae</taxon>
        <taxon>Streptophyta</taxon>
        <taxon>Embryophyta</taxon>
        <taxon>Tracheophyta</taxon>
        <taxon>Spermatophyta</taxon>
        <taxon>Magnoliopsida</taxon>
        <taxon>eudicotyledons</taxon>
        <taxon>Gunneridae</taxon>
        <taxon>Pentapetalae</taxon>
        <taxon>rosids</taxon>
        <taxon>fabids</taxon>
        <taxon>Fabales</taxon>
        <taxon>Fabaceae</taxon>
        <taxon>Papilionoideae</taxon>
        <taxon>50 kb inversion clade</taxon>
        <taxon>dalbergioids sensu lato</taxon>
        <taxon>Dalbergieae</taxon>
        <taxon>Pterocarpus clade</taxon>
        <taxon>Arachis</taxon>
    </lineage>
</organism>
<keyword evidence="2" id="KW-1185">Reference proteome</keyword>
<accession>A0A445CUS3</accession>